<comment type="similarity">
    <text evidence="5">Belongs to the bacterial solute-binding protein 9 family.</text>
</comment>
<evidence type="ECO:0000313" key="7">
    <source>
        <dbReference type="EMBL" id="MDQ0207181.1"/>
    </source>
</evidence>
<dbReference type="SUPFAM" id="SSF53807">
    <property type="entry name" value="Helical backbone' metal receptor"/>
    <property type="match status" value="1"/>
</dbReference>
<dbReference type="PROSITE" id="PS51257">
    <property type="entry name" value="PROKAR_LIPOPROTEIN"/>
    <property type="match status" value="1"/>
</dbReference>
<dbReference type="Gene3D" id="3.40.50.1980">
    <property type="entry name" value="Nitrogenase molybdenum iron protein domain"/>
    <property type="match status" value="2"/>
</dbReference>
<feature type="chain" id="PRO_5045802691" evidence="6">
    <location>
        <begin position="21"/>
        <end position="314"/>
    </location>
</feature>
<evidence type="ECO:0000256" key="3">
    <source>
        <dbReference type="ARBA" id="ARBA00022723"/>
    </source>
</evidence>
<dbReference type="Pfam" id="PF01297">
    <property type="entry name" value="ZnuA"/>
    <property type="match status" value="1"/>
</dbReference>
<dbReference type="EMBL" id="JAUSUA010000002">
    <property type="protein sequence ID" value="MDQ0207181.1"/>
    <property type="molecule type" value="Genomic_DNA"/>
</dbReference>
<keyword evidence="2 5" id="KW-0813">Transport</keyword>
<dbReference type="Proteomes" id="UP001225034">
    <property type="component" value="Unassembled WGS sequence"/>
</dbReference>
<evidence type="ECO:0000256" key="5">
    <source>
        <dbReference type="RuleBase" id="RU003512"/>
    </source>
</evidence>
<dbReference type="PRINTS" id="PR00691">
    <property type="entry name" value="ADHESINB"/>
</dbReference>
<gene>
    <name evidence="7" type="ORF">J2S05_001980</name>
</gene>
<proteinExistence type="inferred from homology"/>
<name>A0ABT9YI34_9BACI</name>
<evidence type="ECO:0000256" key="1">
    <source>
        <dbReference type="ARBA" id="ARBA00004196"/>
    </source>
</evidence>
<dbReference type="RefSeq" id="WP_306982259.1">
    <property type="nucleotide sequence ID" value="NZ_JAUSUA010000002.1"/>
</dbReference>
<organism evidence="7 8">
    <name type="scientific">Alkalicoccobacillus murimartini</name>
    <dbReference type="NCBI Taxonomy" id="171685"/>
    <lineage>
        <taxon>Bacteria</taxon>
        <taxon>Bacillati</taxon>
        <taxon>Bacillota</taxon>
        <taxon>Bacilli</taxon>
        <taxon>Bacillales</taxon>
        <taxon>Bacillaceae</taxon>
        <taxon>Alkalicoccobacillus</taxon>
    </lineage>
</organism>
<evidence type="ECO:0000256" key="6">
    <source>
        <dbReference type="SAM" id="SignalP"/>
    </source>
</evidence>
<dbReference type="InterPro" id="IPR006128">
    <property type="entry name" value="Lipoprotein_PsaA-like"/>
</dbReference>
<keyword evidence="3" id="KW-0479">Metal-binding</keyword>
<dbReference type="PANTHER" id="PTHR42953:SF1">
    <property type="entry name" value="METAL-BINDING PROTEIN HI_0362-RELATED"/>
    <property type="match status" value="1"/>
</dbReference>
<keyword evidence="4 6" id="KW-0732">Signal</keyword>
<dbReference type="PRINTS" id="PR00690">
    <property type="entry name" value="ADHESNFAMILY"/>
</dbReference>
<dbReference type="InterPro" id="IPR006127">
    <property type="entry name" value="ZnuA-like"/>
</dbReference>
<reference evidence="7 8" key="1">
    <citation type="submission" date="2023-07" db="EMBL/GenBank/DDBJ databases">
        <title>Genomic Encyclopedia of Type Strains, Phase IV (KMG-IV): sequencing the most valuable type-strain genomes for metagenomic binning, comparative biology and taxonomic classification.</title>
        <authorList>
            <person name="Goeker M."/>
        </authorList>
    </citation>
    <scope>NUCLEOTIDE SEQUENCE [LARGE SCALE GENOMIC DNA]</scope>
    <source>
        <strain evidence="7 8">DSM 19154</strain>
    </source>
</reference>
<comment type="caution">
    <text evidence="7">The sequence shown here is derived from an EMBL/GenBank/DDBJ whole genome shotgun (WGS) entry which is preliminary data.</text>
</comment>
<accession>A0ABT9YI34</accession>
<evidence type="ECO:0000256" key="4">
    <source>
        <dbReference type="ARBA" id="ARBA00022729"/>
    </source>
</evidence>
<feature type="signal peptide" evidence="6">
    <location>
        <begin position="1"/>
        <end position="20"/>
    </location>
</feature>
<dbReference type="InterPro" id="IPR050492">
    <property type="entry name" value="Bact_metal-bind_prot9"/>
</dbReference>
<evidence type="ECO:0000256" key="2">
    <source>
        <dbReference type="ARBA" id="ARBA00022448"/>
    </source>
</evidence>
<dbReference type="PANTHER" id="PTHR42953">
    <property type="entry name" value="HIGH-AFFINITY ZINC UPTAKE SYSTEM PROTEIN ZNUA-RELATED"/>
    <property type="match status" value="1"/>
</dbReference>
<comment type="subcellular location">
    <subcellularLocation>
        <location evidence="1">Cell envelope</location>
    </subcellularLocation>
</comment>
<evidence type="ECO:0000313" key="8">
    <source>
        <dbReference type="Proteomes" id="UP001225034"/>
    </source>
</evidence>
<keyword evidence="8" id="KW-1185">Reference proteome</keyword>
<dbReference type="InterPro" id="IPR006129">
    <property type="entry name" value="AdhesinB"/>
</dbReference>
<protein>
    <submittedName>
        <fullName evidence="7">Manganese/zinc/iron transport system substrate-binding protein</fullName>
    </submittedName>
</protein>
<sequence length="314" mass="33680">MKKYYSITGGALLSSTILLAGCGSESNPTSATEEGEDSIQIVATIAQIADPLEIIGGEHVSVKALMGPGVDPHLYEATQSDIGTLQEADLIFYSGLHLEANMMDVFSNTSVPSTAIAEAIPEEDLLEDEEDEGAIDPHVWFDPELWTTALDAAVEELKAYAPEHADEFEENKQTYFAELEALHQESKETLATIPAEQRVLVTAHDAFQYFGRANDLEVVALQGLSTESEIGLSDVQSTIDTIIEKEVPAVFIETSINDSSIRSVIDGAAQAGVDVELGGELYSDAMGEAGTETGTYIGMYQHNVTTIVEALSAE</sequence>